<dbReference type="Pfam" id="PF07635">
    <property type="entry name" value="PSCyt1"/>
    <property type="match status" value="1"/>
</dbReference>
<evidence type="ECO:0000313" key="6">
    <source>
        <dbReference type="Proteomes" id="UP000315750"/>
    </source>
</evidence>
<dbReference type="GO" id="GO:0020037">
    <property type="term" value="F:heme binding"/>
    <property type="evidence" value="ECO:0007669"/>
    <property type="project" value="InterPro"/>
</dbReference>
<dbReference type="EMBL" id="CP036278">
    <property type="protein sequence ID" value="QDU54042.1"/>
    <property type="molecule type" value="Genomic_DNA"/>
</dbReference>
<evidence type="ECO:0000259" key="3">
    <source>
        <dbReference type="Pfam" id="PF07587"/>
    </source>
</evidence>
<protein>
    <submittedName>
        <fullName evidence="5">Planctomycete cytochrome C</fullName>
    </submittedName>
</protein>
<dbReference type="RefSeq" id="WP_145245072.1">
    <property type="nucleotide sequence ID" value="NZ_CP036278.1"/>
</dbReference>
<reference evidence="5 6" key="1">
    <citation type="submission" date="2019-02" db="EMBL/GenBank/DDBJ databases">
        <title>Deep-cultivation of Planctomycetes and their phenomic and genomic characterization uncovers novel biology.</title>
        <authorList>
            <person name="Wiegand S."/>
            <person name="Jogler M."/>
            <person name="Boedeker C."/>
            <person name="Pinto D."/>
            <person name="Vollmers J."/>
            <person name="Rivas-Marin E."/>
            <person name="Kohn T."/>
            <person name="Peeters S.H."/>
            <person name="Heuer A."/>
            <person name="Rast P."/>
            <person name="Oberbeckmann S."/>
            <person name="Bunk B."/>
            <person name="Jeske O."/>
            <person name="Meyerdierks A."/>
            <person name="Storesund J.E."/>
            <person name="Kallscheuer N."/>
            <person name="Luecker S."/>
            <person name="Lage O.M."/>
            <person name="Pohl T."/>
            <person name="Merkel B.J."/>
            <person name="Hornburger P."/>
            <person name="Mueller R.-W."/>
            <person name="Bruemmer F."/>
            <person name="Labrenz M."/>
            <person name="Spormann A.M."/>
            <person name="Op den Camp H."/>
            <person name="Overmann J."/>
            <person name="Amann R."/>
            <person name="Jetten M.S.M."/>
            <person name="Mascher T."/>
            <person name="Medema M.H."/>
            <person name="Devos D.P."/>
            <person name="Kaster A.-K."/>
            <person name="Ovreas L."/>
            <person name="Rohde M."/>
            <person name="Galperin M.Y."/>
            <person name="Jogler C."/>
        </authorList>
    </citation>
    <scope>NUCLEOTIDE SEQUENCE [LARGE SCALE GENOMIC DNA]</scope>
    <source>
        <strain evidence="5 6">Pan181</strain>
    </source>
</reference>
<dbReference type="Proteomes" id="UP000315750">
    <property type="component" value="Chromosome"/>
</dbReference>
<dbReference type="Pfam" id="PF07583">
    <property type="entry name" value="PSCyt2"/>
    <property type="match status" value="1"/>
</dbReference>
<feature type="signal peptide" evidence="1">
    <location>
        <begin position="1"/>
        <end position="26"/>
    </location>
</feature>
<feature type="domain" description="Cytochrome C Planctomycete-type" evidence="4">
    <location>
        <begin position="44"/>
        <end position="103"/>
    </location>
</feature>
<dbReference type="OrthoDB" id="127107at2"/>
<evidence type="ECO:0000259" key="4">
    <source>
        <dbReference type="Pfam" id="PF07635"/>
    </source>
</evidence>
<feature type="domain" description="DUF1553" evidence="3">
    <location>
        <begin position="519"/>
        <end position="772"/>
    </location>
</feature>
<dbReference type="InterPro" id="IPR022655">
    <property type="entry name" value="DUF1553"/>
</dbReference>
<feature type="domain" description="DUF1549" evidence="2">
    <location>
        <begin position="150"/>
        <end position="355"/>
    </location>
</feature>
<dbReference type="InterPro" id="IPR011444">
    <property type="entry name" value="DUF1549"/>
</dbReference>
<gene>
    <name evidence="5" type="ORF">Pan181_02220</name>
</gene>
<dbReference type="InterPro" id="IPR011429">
    <property type="entry name" value="Cyt_c_Planctomycete-type"/>
</dbReference>
<dbReference type="InterPro" id="IPR036909">
    <property type="entry name" value="Cyt_c-like_dom_sf"/>
</dbReference>
<dbReference type="PANTHER" id="PTHR35889:SF3">
    <property type="entry name" value="F-BOX DOMAIN-CONTAINING PROTEIN"/>
    <property type="match status" value="1"/>
</dbReference>
<dbReference type="Pfam" id="PF07587">
    <property type="entry name" value="PSD1"/>
    <property type="match status" value="1"/>
</dbReference>
<sequence precursor="true">MLFAFRWQRAIWLPVLLLATAGDLSAAEPVSYARQVQPLLAARCFACHGPDDAESSLALHEQDASRAETDSGMAAIVPGEPDESELVRRIASTDEFERMPPEGEPLTPDEIALLRQWVAEGAEYEKHWAFLPPEAQPVPEVKQTSWVANPIDAFVLAKLEAAGLEPSPPASKRTLVRRVYYDITGLPPTQDEIDAFMADDRPDAYEHLVDQLLASPKYGEKWARHWLDVVRYAESNSFERDATKPYVWKYRDYVIRSLNEDKPYDQFVREQIAGDELDQVTTETMTATGYYRLGTWDDEPADPLQSRYDDMDNIVSTTAQGFLGLTVGCARCHDHKIDPIPQADYYSMLSFFADVTPYAPRRADPKIYSLHDCSGPEQAERRKQIENQIAEIKTSQYELEQLAISKLPAPEQRRSETEHRQEVLDEHLQENLDASDFATYSQLSKQATELARQLADDSNQPEYVLSLAVCHTELEPTHIMLRGNPHVPGDEVEPRFPTLFGDDLPQIPAMGEGARSSGRRRVLADWIASDDNMLTGRVITNRVWQHHFGRGIVRSASNFGQLGTPPTHPELLDWLTAYLVQHDWHLKPLHRLILTSNTYRMTSTATPEGLATDPANDLLWRFDMRRLTAEEIRDTILQVSGQLNTKLYGPSVYPKLSQEVLATQSQPGKDWYTSSEHDAARRSIYLHIKRSLIVPELSLFDFPETEFSCEARFNTTQAAQALSLLHSEFMQRQAKYLAKRVKSEAGEQLDDQVTHALTLTLGRPADEPSVTAGLALIDTFRTKHGLDHDEALRQYCLMVMNLNEFVYLD</sequence>
<name>A0A518AH56_9BACT</name>
<feature type="chain" id="PRO_5022206389" evidence="1">
    <location>
        <begin position="27"/>
        <end position="809"/>
    </location>
</feature>
<keyword evidence="6" id="KW-1185">Reference proteome</keyword>
<dbReference type="SUPFAM" id="SSF46626">
    <property type="entry name" value="Cytochrome c"/>
    <property type="match status" value="1"/>
</dbReference>
<keyword evidence="1" id="KW-0732">Signal</keyword>
<organism evidence="5 6">
    <name type="scientific">Aeoliella mucimassa</name>
    <dbReference type="NCBI Taxonomy" id="2527972"/>
    <lineage>
        <taxon>Bacteria</taxon>
        <taxon>Pseudomonadati</taxon>
        <taxon>Planctomycetota</taxon>
        <taxon>Planctomycetia</taxon>
        <taxon>Pirellulales</taxon>
        <taxon>Lacipirellulaceae</taxon>
        <taxon>Aeoliella</taxon>
    </lineage>
</organism>
<evidence type="ECO:0000259" key="2">
    <source>
        <dbReference type="Pfam" id="PF07583"/>
    </source>
</evidence>
<evidence type="ECO:0000256" key="1">
    <source>
        <dbReference type="SAM" id="SignalP"/>
    </source>
</evidence>
<evidence type="ECO:0000313" key="5">
    <source>
        <dbReference type="EMBL" id="QDU54042.1"/>
    </source>
</evidence>
<accession>A0A518AH56</accession>
<dbReference type="GO" id="GO:0009055">
    <property type="term" value="F:electron transfer activity"/>
    <property type="evidence" value="ECO:0007669"/>
    <property type="project" value="InterPro"/>
</dbReference>
<dbReference type="KEGG" id="amuc:Pan181_02220"/>
<proteinExistence type="predicted"/>
<dbReference type="AlphaFoldDB" id="A0A518AH56"/>
<dbReference type="PANTHER" id="PTHR35889">
    <property type="entry name" value="CYCLOINULO-OLIGOSACCHARIDE FRUCTANOTRANSFERASE-RELATED"/>
    <property type="match status" value="1"/>
</dbReference>